<dbReference type="AlphaFoldDB" id="E6TUB8"/>
<evidence type="ECO:0000256" key="5">
    <source>
        <dbReference type="ARBA" id="ARBA00022989"/>
    </source>
</evidence>
<dbReference type="Gene3D" id="3.30.1120.170">
    <property type="match status" value="1"/>
</dbReference>
<feature type="active site" evidence="8">
    <location>
        <position position="301"/>
    </location>
</feature>
<protein>
    <submittedName>
        <fullName evidence="13">Sulfatase</fullName>
    </submittedName>
</protein>
<evidence type="ECO:0000313" key="13">
    <source>
        <dbReference type="EMBL" id="ADU29674.1"/>
    </source>
</evidence>
<dbReference type="PANTHER" id="PTHR47371">
    <property type="entry name" value="LIPOTEICHOIC ACID SYNTHASE"/>
    <property type="match status" value="1"/>
</dbReference>
<feature type="binding site" evidence="10">
    <location>
        <position position="473"/>
    </location>
    <ligand>
        <name>Mn(2+)</name>
        <dbReference type="ChEBI" id="CHEBI:29035"/>
    </ligand>
</feature>
<evidence type="ECO:0000256" key="10">
    <source>
        <dbReference type="PIRSR" id="PIRSR005091-3"/>
    </source>
</evidence>
<keyword evidence="4 11" id="KW-0812">Transmembrane</keyword>
<keyword evidence="6 7" id="KW-0472">Membrane</keyword>
<comment type="similarity">
    <text evidence="2 7">Belongs to the LTA synthase family.</text>
</comment>
<feature type="binding site" evidence="10">
    <location>
        <position position="301"/>
    </location>
    <ligand>
        <name>Mn(2+)</name>
        <dbReference type="ChEBI" id="CHEBI:29035"/>
    </ligand>
</feature>
<dbReference type="RefSeq" id="WP_013488011.1">
    <property type="nucleotide sequence ID" value="NC_014829.1"/>
</dbReference>
<comment type="subcellular location">
    <subcellularLocation>
        <location evidence="1">Cell membrane</location>
        <topology evidence="1">Multi-pass membrane protein</topology>
    </subcellularLocation>
</comment>
<dbReference type="eggNOG" id="COG1368">
    <property type="taxonomic scope" value="Bacteria"/>
</dbReference>
<dbReference type="PIRSF" id="PIRSF005091">
    <property type="entry name" value="Mmb_sulf_HI1246"/>
    <property type="match status" value="1"/>
</dbReference>
<dbReference type="Gene3D" id="3.40.720.10">
    <property type="entry name" value="Alkaline Phosphatase, subunit A"/>
    <property type="match status" value="1"/>
</dbReference>
<evidence type="ECO:0000256" key="11">
    <source>
        <dbReference type="SAM" id="Phobius"/>
    </source>
</evidence>
<dbReference type="InterPro" id="IPR050448">
    <property type="entry name" value="OpgB/LTA_synthase_biosynth"/>
</dbReference>
<evidence type="ECO:0000256" key="4">
    <source>
        <dbReference type="ARBA" id="ARBA00022692"/>
    </source>
</evidence>
<evidence type="ECO:0000256" key="1">
    <source>
        <dbReference type="ARBA" id="ARBA00004651"/>
    </source>
</evidence>
<keyword evidence="9" id="KW-0464">Manganese</keyword>
<dbReference type="PANTHER" id="PTHR47371:SF1">
    <property type="entry name" value="LIPOTEICHOIC ACID SYNTHASE-LIKE YQGS"/>
    <property type="match status" value="1"/>
</dbReference>
<dbReference type="InterPro" id="IPR012160">
    <property type="entry name" value="LtaS-like"/>
</dbReference>
<dbReference type="SUPFAM" id="SSF53649">
    <property type="entry name" value="Alkaline phosphatase-like"/>
    <property type="match status" value="1"/>
</dbReference>
<dbReference type="Pfam" id="PF00884">
    <property type="entry name" value="Sulfatase"/>
    <property type="match status" value="1"/>
</dbReference>
<sequence length="636" mass="73678">MKATLINTFKMIPKPYLLAIFLLWLKTIVVGFISFNITIENILQGIIYLLSPIAFIMFVVGFILLAKQSRRPVYLMLFMIVATFILYANGVYYREFTDYMTLPVLLVGGNASDLTTSIVALIQWHDILFIIDVIVIGAYLIVNKLKEKQENIEFSFRNMRAYFIFVAVVFILNIGIANIERPQLLTRSFDRELLVKNIGIYNYHIYDVYLHTTTRVQRVFASEDELVEIMGYMEEQEDQRSKDLFGAARGKNVILITAESVQNFVINNTVNGEEVTPFLNELIKDSFYFEEFYHQTAQGKTSDSEFLISNSLYPLPRGAVFFTHASNEYYALPEIMKENGYYTASLHANNGSFWNRNVMYDQLGYDRFYDINDYEITNEVGWGLKDIDFMEQSLEHLVNMEQPFYTNLITLTNHFPFDLDEEDHFIDPFNSNSRTLNQYFPTVRYTDEAIKVFFEGLKDAGLYEDSIVVIFGDHYGISSFHNRAMEQYLEKDVTPFVEVQLQQVPLIIHIPGMEGETLSTVSGQIDLRPTLLHLLGITVENQTIFGKNLFSEELEELVILRDGSFITPEVIYTNNVCYDKRNGLPMEEIQLCEHYFEEVDRQLSYSDRIIYGDLLRFEQSVTADDEEIVEDGPAPK</sequence>
<dbReference type="STRING" id="649639.Bcell_1411"/>
<evidence type="ECO:0000259" key="12">
    <source>
        <dbReference type="Pfam" id="PF00884"/>
    </source>
</evidence>
<evidence type="ECO:0000256" key="3">
    <source>
        <dbReference type="ARBA" id="ARBA00022475"/>
    </source>
</evidence>
<keyword evidence="14" id="KW-1185">Reference proteome</keyword>
<evidence type="ECO:0000313" key="14">
    <source>
        <dbReference type="Proteomes" id="UP000001401"/>
    </source>
</evidence>
<name>E6TUB8_EVAC2</name>
<feature type="transmembrane region" description="Helical" evidence="11">
    <location>
        <begin position="73"/>
        <end position="94"/>
    </location>
</feature>
<proteinExistence type="inferred from homology"/>
<feature type="binding site" evidence="10">
    <location>
        <position position="259"/>
    </location>
    <ligand>
        <name>Mn(2+)</name>
        <dbReference type="ChEBI" id="CHEBI:29035"/>
    </ligand>
</feature>
<dbReference type="EMBL" id="CP002394">
    <property type="protein sequence ID" value="ADU29674.1"/>
    <property type="molecule type" value="Genomic_DNA"/>
</dbReference>
<dbReference type="Proteomes" id="UP000001401">
    <property type="component" value="Chromosome"/>
</dbReference>
<dbReference type="GO" id="GO:0046872">
    <property type="term" value="F:metal ion binding"/>
    <property type="evidence" value="ECO:0007669"/>
    <property type="project" value="UniProtKB-KW"/>
</dbReference>
<feature type="transmembrane region" description="Helical" evidence="11">
    <location>
        <begin position="161"/>
        <end position="179"/>
    </location>
</feature>
<evidence type="ECO:0000256" key="8">
    <source>
        <dbReference type="PIRSR" id="PIRSR005091-1"/>
    </source>
</evidence>
<feature type="transmembrane region" description="Helical" evidence="11">
    <location>
        <begin position="114"/>
        <end position="141"/>
    </location>
</feature>
<feature type="domain" description="Sulfatase N-terminal" evidence="12">
    <location>
        <begin position="251"/>
        <end position="537"/>
    </location>
</feature>
<evidence type="ECO:0000256" key="6">
    <source>
        <dbReference type="ARBA" id="ARBA00023136"/>
    </source>
</evidence>
<dbReference type="GO" id="GO:0005886">
    <property type="term" value="C:plasma membrane"/>
    <property type="evidence" value="ECO:0007669"/>
    <property type="project" value="UniProtKB-SubCell"/>
</dbReference>
<feature type="transmembrane region" description="Helical" evidence="11">
    <location>
        <begin position="16"/>
        <end position="39"/>
    </location>
</feature>
<evidence type="ECO:0000256" key="7">
    <source>
        <dbReference type="PIRNR" id="PIRNR005091"/>
    </source>
</evidence>
<keyword evidence="5 11" id="KW-1133">Transmembrane helix</keyword>
<dbReference type="InterPro" id="IPR000917">
    <property type="entry name" value="Sulfatase_N"/>
</dbReference>
<keyword evidence="9" id="KW-0479">Metal-binding</keyword>
<feature type="binding site" evidence="9">
    <location>
        <position position="414"/>
    </location>
    <ligand>
        <name>substrate</name>
    </ligand>
</feature>
<gene>
    <name evidence="13" type="ordered locus">Bcell_1411</name>
</gene>
<dbReference type="InterPro" id="IPR017850">
    <property type="entry name" value="Alkaline_phosphatase_core_sf"/>
</dbReference>
<organism evidence="13 14">
    <name type="scientific">Evansella cellulosilytica (strain ATCC 21833 / DSM 2522 / FERM P-1141 / JCM 9156 / N-4)</name>
    <name type="common">Bacillus cellulosilyticus</name>
    <dbReference type="NCBI Taxonomy" id="649639"/>
    <lineage>
        <taxon>Bacteria</taxon>
        <taxon>Bacillati</taxon>
        <taxon>Bacillota</taxon>
        <taxon>Bacilli</taxon>
        <taxon>Bacillales</taxon>
        <taxon>Bacillaceae</taxon>
        <taxon>Evansella</taxon>
    </lineage>
</organism>
<accession>E6TUB8</accession>
<dbReference type="HOGENOM" id="CLU_021310_0_0_9"/>
<dbReference type="KEGG" id="bco:Bcell_1411"/>
<evidence type="ECO:0000256" key="9">
    <source>
        <dbReference type="PIRSR" id="PIRSR005091-2"/>
    </source>
</evidence>
<feature type="transmembrane region" description="Helical" evidence="11">
    <location>
        <begin position="45"/>
        <end position="66"/>
    </location>
</feature>
<evidence type="ECO:0000256" key="2">
    <source>
        <dbReference type="ARBA" id="ARBA00009983"/>
    </source>
</evidence>
<dbReference type="CDD" id="cd16015">
    <property type="entry name" value="LTA_synthase"/>
    <property type="match status" value="1"/>
</dbReference>
<reference evidence="13 14" key="1">
    <citation type="submission" date="2010-12" db="EMBL/GenBank/DDBJ databases">
        <title>Complete sequence of Bacillus cellulosilyticus DSM 2522.</title>
        <authorList>
            <consortium name="US DOE Joint Genome Institute"/>
            <person name="Lucas S."/>
            <person name="Copeland A."/>
            <person name="Lapidus A."/>
            <person name="Cheng J.-F."/>
            <person name="Bruce D."/>
            <person name="Goodwin L."/>
            <person name="Pitluck S."/>
            <person name="Chertkov O."/>
            <person name="Detter J.C."/>
            <person name="Han C."/>
            <person name="Tapia R."/>
            <person name="Land M."/>
            <person name="Hauser L."/>
            <person name="Jeffries C."/>
            <person name="Kyrpides N."/>
            <person name="Ivanova N."/>
            <person name="Mikhailova N."/>
            <person name="Brumm P."/>
            <person name="Mead D."/>
            <person name="Woyke T."/>
        </authorList>
    </citation>
    <scope>NUCLEOTIDE SEQUENCE [LARGE SCALE GENOMIC DNA]</scope>
    <source>
        <strain evidence="14">ATCC 21833 / DSM 2522 / FERM P-1141 / JCM 9156 / N-4</strain>
    </source>
</reference>
<feature type="binding site" evidence="10">
    <location>
        <position position="474"/>
    </location>
    <ligand>
        <name>Mn(2+)</name>
        <dbReference type="ChEBI" id="CHEBI:29035"/>
    </ligand>
</feature>
<keyword evidence="3 7" id="KW-1003">Cell membrane</keyword>